<dbReference type="Proteomes" id="UP001244564">
    <property type="component" value="Chromosome"/>
</dbReference>
<dbReference type="EMBL" id="CP122283">
    <property type="protein sequence ID" value="WGF40062.1"/>
    <property type="molecule type" value="Genomic_DNA"/>
</dbReference>
<protein>
    <submittedName>
        <fullName evidence="2">Uncharacterized protein</fullName>
    </submittedName>
</protein>
<accession>A0ABY8KKN8</accession>
<name>A0ABY8KKN8_9BACI</name>
<dbReference type="RefSeq" id="WP_279495613.1">
    <property type="nucleotide sequence ID" value="NZ_CP122283.1"/>
</dbReference>
<feature type="region of interest" description="Disordered" evidence="1">
    <location>
        <begin position="14"/>
        <end position="33"/>
    </location>
</feature>
<reference evidence="2 3" key="1">
    <citation type="submission" date="2023-04" db="EMBL/GenBank/DDBJ databases">
        <title>Genomic of Lysinibacillus capsici TSBLM.</title>
        <authorList>
            <person name="Hu X.S."/>
            <person name="Yu C.H."/>
        </authorList>
    </citation>
    <scope>NUCLEOTIDE SEQUENCE [LARGE SCALE GENOMIC DNA]</scope>
    <source>
        <strain evidence="2 3">TSBLM</strain>
    </source>
</reference>
<keyword evidence="3" id="KW-1185">Reference proteome</keyword>
<dbReference type="Gene3D" id="1.10.443.10">
    <property type="entry name" value="Intergrase catalytic core"/>
    <property type="match status" value="1"/>
</dbReference>
<sequence>MTLEVEQQLVGIKDENGKAQWQPRPPKSKAGYRTIPFGNMLAEMLKTY</sequence>
<evidence type="ECO:0000313" key="3">
    <source>
        <dbReference type="Proteomes" id="UP001244564"/>
    </source>
</evidence>
<proteinExistence type="predicted"/>
<dbReference type="InterPro" id="IPR013762">
    <property type="entry name" value="Integrase-like_cat_sf"/>
</dbReference>
<evidence type="ECO:0000256" key="1">
    <source>
        <dbReference type="SAM" id="MobiDB-lite"/>
    </source>
</evidence>
<evidence type="ECO:0000313" key="2">
    <source>
        <dbReference type="EMBL" id="WGF40062.1"/>
    </source>
</evidence>
<gene>
    <name evidence="2" type="ORF">QBO96_07285</name>
</gene>
<organism evidence="2 3">
    <name type="scientific">Lysinibacillus capsici</name>
    <dbReference type="NCBI Taxonomy" id="2115968"/>
    <lineage>
        <taxon>Bacteria</taxon>
        <taxon>Bacillati</taxon>
        <taxon>Bacillota</taxon>
        <taxon>Bacilli</taxon>
        <taxon>Bacillales</taxon>
        <taxon>Bacillaceae</taxon>
        <taxon>Lysinibacillus</taxon>
    </lineage>
</organism>